<keyword evidence="4" id="KW-0863">Zinc-finger</keyword>
<dbReference type="GO" id="GO:0005634">
    <property type="term" value="C:nucleus"/>
    <property type="evidence" value="ECO:0007669"/>
    <property type="project" value="UniProtKB-SubCell"/>
</dbReference>
<dbReference type="Pfam" id="PF00104">
    <property type="entry name" value="Hormone_recep"/>
    <property type="match status" value="1"/>
</dbReference>
<dbReference type="EMBL" id="JAKKPZ010000001">
    <property type="protein sequence ID" value="KAI1728023.1"/>
    <property type="molecule type" value="Genomic_DNA"/>
</dbReference>
<keyword evidence="6" id="KW-0805">Transcription regulation</keyword>
<dbReference type="InterPro" id="IPR001628">
    <property type="entry name" value="Znf_hrmn_rcpt"/>
</dbReference>
<dbReference type="PROSITE" id="PS51030">
    <property type="entry name" value="NUCLEAR_REC_DBD_2"/>
    <property type="match status" value="1"/>
</dbReference>
<dbReference type="Proteomes" id="UP001201812">
    <property type="component" value="Unassembled WGS sequence"/>
</dbReference>
<dbReference type="PRINTS" id="PR00047">
    <property type="entry name" value="STROIDFINGER"/>
</dbReference>
<dbReference type="Gene3D" id="3.30.50.10">
    <property type="entry name" value="Erythroid Transcription Factor GATA-1, subunit A"/>
    <property type="match status" value="1"/>
</dbReference>
<evidence type="ECO:0000256" key="6">
    <source>
        <dbReference type="ARBA" id="ARBA00023015"/>
    </source>
</evidence>
<dbReference type="InterPro" id="IPR035500">
    <property type="entry name" value="NHR-like_dom_sf"/>
</dbReference>
<dbReference type="InterPro" id="IPR050274">
    <property type="entry name" value="Nuclear_hormone_rcpt_NR2"/>
</dbReference>
<evidence type="ECO:0000259" key="11">
    <source>
        <dbReference type="PROSITE" id="PS51030"/>
    </source>
</evidence>
<dbReference type="SUPFAM" id="SSF48508">
    <property type="entry name" value="Nuclear receptor ligand-binding domain"/>
    <property type="match status" value="1"/>
</dbReference>
<evidence type="ECO:0000256" key="8">
    <source>
        <dbReference type="ARBA" id="ARBA00023163"/>
    </source>
</evidence>
<comment type="subcellular location">
    <subcellularLocation>
        <location evidence="1">Nucleus</location>
    </subcellularLocation>
</comment>
<keyword evidence="5" id="KW-0862">Zinc</keyword>
<accession>A0AAD4NJG0</accession>
<evidence type="ECO:0000256" key="3">
    <source>
        <dbReference type="ARBA" id="ARBA00022723"/>
    </source>
</evidence>
<feature type="domain" description="Nuclear receptor" evidence="11">
    <location>
        <begin position="20"/>
        <end position="96"/>
    </location>
</feature>
<evidence type="ECO:0000313" key="13">
    <source>
        <dbReference type="Proteomes" id="UP001201812"/>
    </source>
</evidence>
<evidence type="ECO:0000256" key="5">
    <source>
        <dbReference type="ARBA" id="ARBA00022833"/>
    </source>
</evidence>
<keyword evidence="3" id="KW-0479">Metal-binding</keyword>
<keyword evidence="13" id="KW-1185">Reference proteome</keyword>
<comment type="similarity">
    <text evidence="2">Belongs to the nuclear hormone receptor family.</text>
</comment>
<dbReference type="InterPro" id="IPR013088">
    <property type="entry name" value="Znf_NHR/GATA"/>
</dbReference>
<keyword evidence="10" id="KW-0539">Nucleus</keyword>
<proteinExistence type="inferred from homology"/>
<dbReference type="SMART" id="SM00399">
    <property type="entry name" value="ZnF_C4"/>
    <property type="match status" value="1"/>
</dbReference>
<evidence type="ECO:0000256" key="2">
    <source>
        <dbReference type="ARBA" id="ARBA00005993"/>
    </source>
</evidence>
<keyword evidence="7" id="KW-0238">DNA-binding</keyword>
<dbReference type="CDD" id="cd06960">
    <property type="entry name" value="NR_DBD_HNF4A"/>
    <property type="match status" value="1"/>
</dbReference>
<sequence>MSSPTAYPDVCATSQPSLPDLECVICAYGSSRLRFGVISCRACALFFRRAILDQKMYKCKLKGNCDMHREKGRNLCSACRLSRCFECGMQEEYVEINSRRRNVRIFIKQEISSPRPIFTDIDVRMPIILHASQAYERFIKAQTFIVAGQAVVSGIQQSRVPTKREVLDMYRKSMPLMFTMLDDLIKPLANLDYDAKSVDEMEENLRESATENGISVEELVRVYRPFVEKCTNLCKKFKSLQTRQIDFVILMMIIVWNEGDQLGVTDGNMENHKQAALVEWHSNLVSMFGVEKGCTQLSQLLCLLIELNTIANSIKETMSLSKIFCPAMLEPAPPNPLFKTEWEK</sequence>
<evidence type="ECO:0000256" key="1">
    <source>
        <dbReference type="ARBA" id="ARBA00004123"/>
    </source>
</evidence>
<dbReference type="SUPFAM" id="SSF57716">
    <property type="entry name" value="Glucocorticoid receptor-like (DNA-binding domain)"/>
    <property type="match status" value="1"/>
</dbReference>
<dbReference type="Pfam" id="PF00105">
    <property type="entry name" value="zf-C4"/>
    <property type="match status" value="1"/>
</dbReference>
<dbReference type="GO" id="GO:0000978">
    <property type="term" value="F:RNA polymerase II cis-regulatory region sequence-specific DNA binding"/>
    <property type="evidence" value="ECO:0007669"/>
    <property type="project" value="InterPro"/>
</dbReference>
<organism evidence="12 13">
    <name type="scientific">Ditylenchus destructor</name>
    <dbReference type="NCBI Taxonomy" id="166010"/>
    <lineage>
        <taxon>Eukaryota</taxon>
        <taxon>Metazoa</taxon>
        <taxon>Ecdysozoa</taxon>
        <taxon>Nematoda</taxon>
        <taxon>Chromadorea</taxon>
        <taxon>Rhabditida</taxon>
        <taxon>Tylenchina</taxon>
        <taxon>Tylenchomorpha</taxon>
        <taxon>Sphaerularioidea</taxon>
        <taxon>Anguinidae</taxon>
        <taxon>Anguininae</taxon>
        <taxon>Ditylenchus</taxon>
    </lineage>
</organism>
<reference evidence="12" key="1">
    <citation type="submission" date="2022-01" db="EMBL/GenBank/DDBJ databases">
        <title>Genome Sequence Resource for Two Populations of Ditylenchus destructor, the Migratory Endoparasitic Phytonematode.</title>
        <authorList>
            <person name="Zhang H."/>
            <person name="Lin R."/>
            <person name="Xie B."/>
        </authorList>
    </citation>
    <scope>NUCLEOTIDE SEQUENCE</scope>
    <source>
        <strain evidence="12">BazhouSP</strain>
    </source>
</reference>
<evidence type="ECO:0000256" key="7">
    <source>
        <dbReference type="ARBA" id="ARBA00023125"/>
    </source>
</evidence>
<keyword evidence="8" id="KW-0804">Transcription</keyword>
<dbReference type="AlphaFoldDB" id="A0AAD4NJG0"/>
<gene>
    <name evidence="12" type="ORF">DdX_00173</name>
</gene>
<evidence type="ECO:0000256" key="10">
    <source>
        <dbReference type="ARBA" id="ARBA00023242"/>
    </source>
</evidence>
<dbReference type="GO" id="GO:0003700">
    <property type="term" value="F:DNA-binding transcription factor activity"/>
    <property type="evidence" value="ECO:0007669"/>
    <property type="project" value="InterPro"/>
</dbReference>
<dbReference type="Gene3D" id="1.10.565.10">
    <property type="entry name" value="Retinoid X Receptor"/>
    <property type="match status" value="1"/>
</dbReference>
<name>A0AAD4NJG0_9BILA</name>
<dbReference type="InterPro" id="IPR049636">
    <property type="entry name" value="HNF4-like_DBD"/>
</dbReference>
<dbReference type="InterPro" id="IPR000536">
    <property type="entry name" value="Nucl_hrmn_rcpt_lig-bd"/>
</dbReference>
<keyword evidence="9" id="KW-0675">Receptor</keyword>
<dbReference type="PANTHER" id="PTHR24083">
    <property type="entry name" value="NUCLEAR HORMONE RECEPTOR"/>
    <property type="match status" value="1"/>
</dbReference>
<evidence type="ECO:0000313" key="12">
    <source>
        <dbReference type="EMBL" id="KAI1728023.1"/>
    </source>
</evidence>
<protein>
    <submittedName>
        <fullName evidence="12">Zinc finger, c4 type (Two domains) domain-containing protein</fullName>
    </submittedName>
</protein>
<evidence type="ECO:0000256" key="9">
    <source>
        <dbReference type="ARBA" id="ARBA00023170"/>
    </source>
</evidence>
<comment type="caution">
    <text evidence="12">The sequence shown here is derived from an EMBL/GenBank/DDBJ whole genome shotgun (WGS) entry which is preliminary data.</text>
</comment>
<evidence type="ECO:0000256" key="4">
    <source>
        <dbReference type="ARBA" id="ARBA00022771"/>
    </source>
</evidence>
<dbReference type="GO" id="GO:0008270">
    <property type="term" value="F:zinc ion binding"/>
    <property type="evidence" value="ECO:0007669"/>
    <property type="project" value="UniProtKB-KW"/>
</dbReference>